<evidence type="ECO:0000259" key="5">
    <source>
        <dbReference type="PROSITE" id="PS50931"/>
    </source>
</evidence>
<dbReference type="EMBL" id="OCNE01000017">
    <property type="protein sequence ID" value="SOD64472.1"/>
    <property type="molecule type" value="Genomic_DNA"/>
</dbReference>
<evidence type="ECO:0000256" key="4">
    <source>
        <dbReference type="ARBA" id="ARBA00023163"/>
    </source>
</evidence>
<dbReference type="FunFam" id="1.10.10.10:FF:000001">
    <property type="entry name" value="LysR family transcriptional regulator"/>
    <property type="match status" value="1"/>
</dbReference>
<dbReference type="GO" id="GO:0003677">
    <property type="term" value="F:DNA binding"/>
    <property type="evidence" value="ECO:0007669"/>
    <property type="project" value="UniProtKB-KW"/>
</dbReference>
<name>A0A286E0P4_9ACTN</name>
<dbReference type="Pfam" id="PF00126">
    <property type="entry name" value="HTH_1"/>
    <property type="match status" value="1"/>
</dbReference>
<sequence>MDAEALRTFVAVAATGQFQAAADELGISQQAASKRIATLERRLGVTLLTRTPRGSRLSLDGQVFLPHARKALAALDQAERSVRPGSRPLRVDVLHRRIAPAQAVYRFYRARPDTPQLEAVTLGDENAAGAARAVREGTVDASFRAVPKDQVPAGISAERLLDAPLELLVGPGHPLADADRVRPTDLAGHRLWVPGIRPGTEWGAFYEALSESFGLSIDALGPHFGDEALMDALAESPSLATLVGGGDRYLWPEAHDLRRVPLHRPTPVYPHMLLSRTGDRHPVLTALRDHLRATGPRLPDDVWVPPGWAERT</sequence>
<protein>
    <submittedName>
        <fullName evidence="6">DNA-binding transcriptional regulator, LysR family</fullName>
    </submittedName>
</protein>
<dbReference type="PRINTS" id="PR00039">
    <property type="entry name" value="HTHLYSR"/>
</dbReference>
<evidence type="ECO:0000256" key="2">
    <source>
        <dbReference type="ARBA" id="ARBA00023015"/>
    </source>
</evidence>
<dbReference type="OrthoDB" id="3828349at2"/>
<dbReference type="Pfam" id="PF03466">
    <property type="entry name" value="LysR_substrate"/>
    <property type="match status" value="1"/>
</dbReference>
<dbReference type="AlphaFoldDB" id="A0A286E0P4"/>
<evidence type="ECO:0000313" key="7">
    <source>
        <dbReference type="Proteomes" id="UP000219072"/>
    </source>
</evidence>
<dbReference type="InterPro" id="IPR005119">
    <property type="entry name" value="LysR_subst-bd"/>
</dbReference>
<dbReference type="PANTHER" id="PTHR30346">
    <property type="entry name" value="TRANSCRIPTIONAL DUAL REGULATOR HCAR-RELATED"/>
    <property type="match status" value="1"/>
</dbReference>
<dbReference type="InterPro" id="IPR036390">
    <property type="entry name" value="WH_DNA-bd_sf"/>
</dbReference>
<organism evidence="6 7">
    <name type="scientific">Streptomyces zhaozhouensis</name>
    <dbReference type="NCBI Taxonomy" id="1300267"/>
    <lineage>
        <taxon>Bacteria</taxon>
        <taxon>Bacillati</taxon>
        <taxon>Actinomycetota</taxon>
        <taxon>Actinomycetes</taxon>
        <taxon>Kitasatosporales</taxon>
        <taxon>Streptomycetaceae</taxon>
        <taxon>Streptomyces</taxon>
    </lineage>
</organism>
<evidence type="ECO:0000313" key="6">
    <source>
        <dbReference type="EMBL" id="SOD64472.1"/>
    </source>
</evidence>
<reference evidence="6 7" key="1">
    <citation type="submission" date="2017-09" db="EMBL/GenBank/DDBJ databases">
        <authorList>
            <person name="Ehlers B."/>
            <person name="Leendertz F.H."/>
        </authorList>
    </citation>
    <scope>NUCLEOTIDE SEQUENCE [LARGE SCALE GENOMIC DNA]</scope>
    <source>
        <strain evidence="6 7">CGMCC 4.7095</strain>
    </source>
</reference>
<keyword evidence="7" id="KW-1185">Reference proteome</keyword>
<accession>A0A286E0P4</accession>
<dbReference type="InterPro" id="IPR036388">
    <property type="entry name" value="WH-like_DNA-bd_sf"/>
</dbReference>
<dbReference type="Proteomes" id="UP000219072">
    <property type="component" value="Unassembled WGS sequence"/>
</dbReference>
<comment type="similarity">
    <text evidence="1">Belongs to the LysR transcriptional regulatory family.</text>
</comment>
<dbReference type="PANTHER" id="PTHR30346:SF0">
    <property type="entry name" value="HCA OPERON TRANSCRIPTIONAL ACTIVATOR HCAR"/>
    <property type="match status" value="1"/>
</dbReference>
<keyword evidence="2" id="KW-0805">Transcription regulation</keyword>
<dbReference type="GO" id="GO:0003700">
    <property type="term" value="F:DNA-binding transcription factor activity"/>
    <property type="evidence" value="ECO:0007669"/>
    <property type="project" value="InterPro"/>
</dbReference>
<dbReference type="InterPro" id="IPR000847">
    <property type="entry name" value="LysR_HTH_N"/>
</dbReference>
<dbReference type="PROSITE" id="PS50931">
    <property type="entry name" value="HTH_LYSR"/>
    <property type="match status" value="1"/>
</dbReference>
<keyword evidence="3 6" id="KW-0238">DNA-binding</keyword>
<proteinExistence type="inferred from homology"/>
<feature type="domain" description="HTH lysR-type" evidence="5">
    <location>
        <begin position="1"/>
        <end position="58"/>
    </location>
</feature>
<gene>
    <name evidence="6" type="ORF">SAMN06297387_11738</name>
</gene>
<dbReference type="Gene3D" id="1.10.10.10">
    <property type="entry name" value="Winged helix-like DNA-binding domain superfamily/Winged helix DNA-binding domain"/>
    <property type="match status" value="1"/>
</dbReference>
<evidence type="ECO:0000256" key="1">
    <source>
        <dbReference type="ARBA" id="ARBA00009437"/>
    </source>
</evidence>
<keyword evidence="4" id="KW-0804">Transcription</keyword>
<evidence type="ECO:0000256" key="3">
    <source>
        <dbReference type="ARBA" id="ARBA00023125"/>
    </source>
</evidence>
<dbReference type="SUPFAM" id="SSF53850">
    <property type="entry name" value="Periplasmic binding protein-like II"/>
    <property type="match status" value="1"/>
</dbReference>
<dbReference type="Gene3D" id="3.40.190.10">
    <property type="entry name" value="Periplasmic binding protein-like II"/>
    <property type="match status" value="2"/>
</dbReference>
<dbReference type="RefSeq" id="WP_097232907.1">
    <property type="nucleotide sequence ID" value="NZ_OCNE01000017.1"/>
</dbReference>
<dbReference type="GO" id="GO:0032993">
    <property type="term" value="C:protein-DNA complex"/>
    <property type="evidence" value="ECO:0007669"/>
    <property type="project" value="TreeGrafter"/>
</dbReference>
<dbReference type="SUPFAM" id="SSF46785">
    <property type="entry name" value="Winged helix' DNA-binding domain"/>
    <property type="match status" value="1"/>
</dbReference>